<comment type="caution">
    <text evidence="1">The sequence shown here is derived from an EMBL/GenBank/DDBJ whole genome shotgun (WGS) entry which is preliminary data.</text>
</comment>
<dbReference type="EMBL" id="CACTIH010010369">
    <property type="protein sequence ID" value="CAA3033330.1"/>
    <property type="molecule type" value="Genomic_DNA"/>
</dbReference>
<dbReference type="AlphaFoldDB" id="A0A8S0VPF5"/>
<accession>A0A8S0VPF5</accession>
<sequence>VAPVRRTGHRGGRGDVLLGISRAVSCILDSASVFDTKISFKLGICVRAVSGAQTRVFTSRHETSCRECAYQHSTGSWYRATEPSDKI</sequence>
<protein>
    <submittedName>
        <fullName evidence="1">Uncharacterized protein</fullName>
    </submittedName>
</protein>
<keyword evidence="2" id="KW-1185">Reference proteome</keyword>
<evidence type="ECO:0000313" key="2">
    <source>
        <dbReference type="Proteomes" id="UP000594638"/>
    </source>
</evidence>
<proteinExistence type="predicted"/>
<reference evidence="1 2" key="1">
    <citation type="submission" date="2019-12" db="EMBL/GenBank/DDBJ databases">
        <authorList>
            <person name="Alioto T."/>
            <person name="Alioto T."/>
            <person name="Gomez Garrido J."/>
        </authorList>
    </citation>
    <scope>NUCLEOTIDE SEQUENCE [LARGE SCALE GENOMIC DNA]</scope>
</reference>
<gene>
    <name evidence="1" type="ORF">OLEA9_A065673</name>
</gene>
<dbReference type="Proteomes" id="UP000594638">
    <property type="component" value="Unassembled WGS sequence"/>
</dbReference>
<feature type="non-terminal residue" evidence="1">
    <location>
        <position position="1"/>
    </location>
</feature>
<organism evidence="1 2">
    <name type="scientific">Olea europaea subsp. europaea</name>
    <dbReference type="NCBI Taxonomy" id="158383"/>
    <lineage>
        <taxon>Eukaryota</taxon>
        <taxon>Viridiplantae</taxon>
        <taxon>Streptophyta</taxon>
        <taxon>Embryophyta</taxon>
        <taxon>Tracheophyta</taxon>
        <taxon>Spermatophyta</taxon>
        <taxon>Magnoliopsida</taxon>
        <taxon>eudicotyledons</taxon>
        <taxon>Gunneridae</taxon>
        <taxon>Pentapetalae</taxon>
        <taxon>asterids</taxon>
        <taxon>lamiids</taxon>
        <taxon>Lamiales</taxon>
        <taxon>Oleaceae</taxon>
        <taxon>Oleeae</taxon>
        <taxon>Olea</taxon>
    </lineage>
</organism>
<evidence type="ECO:0000313" key="1">
    <source>
        <dbReference type="EMBL" id="CAA3033330.1"/>
    </source>
</evidence>
<dbReference type="Gramene" id="OE9A065673T1">
    <property type="protein sequence ID" value="OE9A065673C1"/>
    <property type="gene ID" value="OE9A065673"/>
</dbReference>
<name>A0A8S0VPF5_OLEEU</name>